<name>A0A1G7YCC5_PSEOR</name>
<evidence type="ECO:0008006" key="3">
    <source>
        <dbReference type="Google" id="ProtNLM"/>
    </source>
</evidence>
<dbReference type="AlphaFoldDB" id="A0A1G7YCC5"/>
<organism evidence="1 2">
    <name type="scientific">Pseudonocardia oroxyli</name>
    <dbReference type="NCBI Taxonomy" id="366584"/>
    <lineage>
        <taxon>Bacteria</taxon>
        <taxon>Bacillati</taxon>
        <taxon>Actinomycetota</taxon>
        <taxon>Actinomycetes</taxon>
        <taxon>Pseudonocardiales</taxon>
        <taxon>Pseudonocardiaceae</taxon>
        <taxon>Pseudonocardia</taxon>
    </lineage>
</organism>
<dbReference type="STRING" id="366584.SAMN05216377_1174"/>
<dbReference type="EMBL" id="FNBE01000017">
    <property type="protein sequence ID" value="SDG93969.1"/>
    <property type="molecule type" value="Genomic_DNA"/>
</dbReference>
<dbReference type="Pfam" id="PF04978">
    <property type="entry name" value="MST"/>
    <property type="match status" value="1"/>
</dbReference>
<accession>A0A1G7YCC5</accession>
<dbReference type="InterPro" id="IPR007061">
    <property type="entry name" value="MST-like"/>
</dbReference>
<dbReference type="SUPFAM" id="SSF109854">
    <property type="entry name" value="DinB/YfiT-like putative metalloenzymes"/>
    <property type="match status" value="1"/>
</dbReference>
<evidence type="ECO:0000313" key="2">
    <source>
        <dbReference type="Proteomes" id="UP000198967"/>
    </source>
</evidence>
<sequence length="170" mass="18598">MIAMTPAELLIDCFGRIAEGVPAVVDGLTEDRLALRVDGEANSIAWLVWHLTRVQDDHVADAFGTEQVWLADGWQERFGLPLDPTDTGYGHGPDQVAAVRADETRLAGYHAAVFARTGELLADVTPEQLDEVIDDRWDPPVTRGVRLVSVFDDDAKHLGQAEFVRGLLPG</sequence>
<dbReference type="Proteomes" id="UP000198967">
    <property type="component" value="Unassembled WGS sequence"/>
</dbReference>
<proteinExistence type="predicted"/>
<keyword evidence="2" id="KW-1185">Reference proteome</keyword>
<evidence type="ECO:0000313" key="1">
    <source>
        <dbReference type="EMBL" id="SDG93969.1"/>
    </source>
</evidence>
<gene>
    <name evidence="1" type="ORF">SAMN05216377_1174</name>
</gene>
<dbReference type="Gene3D" id="1.20.120.450">
    <property type="entry name" value="dinb family like domain"/>
    <property type="match status" value="1"/>
</dbReference>
<protein>
    <recommendedName>
        <fullName evidence="3">DUF664 domain-containing protein</fullName>
    </recommendedName>
</protein>
<reference evidence="1 2" key="1">
    <citation type="submission" date="2016-10" db="EMBL/GenBank/DDBJ databases">
        <authorList>
            <person name="de Groot N.N."/>
        </authorList>
    </citation>
    <scope>NUCLEOTIDE SEQUENCE [LARGE SCALE GENOMIC DNA]</scope>
    <source>
        <strain evidence="1 2">CGMCC 4.3143</strain>
    </source>
</reference>
<dbReference type="NCBIfam" id="NF047843">
    <property type="entry name" value="MST_Rv0443"/>
    <property type="match status" value="1"/>
</dbReference>
<dbReference type="InterPro" id="IPR034660">
    <property type="entry name" value="DinB/YfiT-like"/>
</dbReference>